<evidence type="ECO:0000256" key="3">
    <source>
        <dbReference type="ARBA" id="ARBA00022989"/>
    </source>
</evidence>
<dbReference type="VEuPathDB" id="ToxoDB:EMWEY_00001790"/>
<gene>
    <name evidence="9" type="ORF">EMWEY_00001790</name>
</gene>
<evidence type="ECO:0000313" key="10">
    <source>
        <dbReference type="Proteomes" id="UP000030763"/>
    </source>
</evidence>
<keyword evidence="10" id="KW-1185">Reference proteome</keyword>
<keyword evidence="5" id="KW-0175">Coiled coil</keyword>
<feature type="transmembrane region" description="Helical" evidence="7">
    <location>
        <begin position="1033"/>
        <end position="1049"/>
    </location>
</feature>
<sequence length="1484" mass="164578">MTRKHGARFHGALDNVLSQLTQQQQLEGEANIAATSAIRDQKTFDGPVSSSVRKRELIDVGYNAKKKHCERRLLLKDPDQIGLGNVLDGQTPLLRRDMFRRKLFPIRFEDSARNVEEVQQLLMKRQSVAQLVISLLYLAMLLLFLSHALEITKIFETTDGIASPLNSALAPTVSSFNSISYKVAKAEQISSAAPAAVVQDSGTSESILTLKTVLDFPHEPSTYALDSGAHSAGAYATSATRRRLLCQNHFSVQVELENVDGFDLGYDGIWPITTAGAASRIAAARLRSDNPLVNPSGSRFTYSYPFAAVGDDKAFNKIGGHYQVICEDSMQAAQNALQQNQAPSRYPPWFVPLPVIADRRTISTVVDFFAINPITETFAHCAVLFAFTSSGTVQRPLVLVSSLMPFSAQSYGLVRYTSLGLMLTFLLLYLLCEFVEMKRLGFKSWLKGGWTIFLLFHLFVLLGFLSSFSASQVIALLAPEIGTTIGVDGYYNTLEAPRAASESEFFQLVNSYYNLFSANDVSQQACIIFGSVTALSGLTTSAALLLGGTVGNYNLYMMTSVNPVLAGVFFVPLFLVFSAFGFTIVTAVVLRKHDFCAESVQQGVIKYRLEGQAMIGFWRAQTVALPADGANYGLDDDVEEARELKSKRKVKRRSALANKKKGEDFYRREHNEEEEPSSIEADNASPPYYPPWVWSAIGMQDPRDKYGLQTGEGQGFYVDPGSIGTYSRTYGCFSGFNVSGVTDRSNWYFTPVIPCTQVAEYPAPSIAKVYVMVRKQTQEDHEDAWKKLFVIAFVAVIVATVSLQLSVDVTADMREMSGKAISKTEFPSDPIEFTCKDPSLGVAHIFIVCVSQIAPLTEFSSSFKATVGATYQQLVLSNWNSAIIPRSVRVTLALRCEVGYPAQVGFTCESLQCNYQPLFETTAFRAFLKELAHQDILRDVVEELAFYAVLVNPNADNMVLELSIKFRRDRGGTVVPSLCVEAYELQPYATWHSTAIASIALQVAAVALFLFFGCSFFVELYRLRRNLKEERDDYSFGLCLGVFFVDDIFNVFDLIGFGVLAGSIVVWALHVLALTHFQVFNMTTDLATASAAAAAGGTQEAEATAAAGVLFTAISSTANSLRAYAQLAAAILAVAFLRLIRIGRKRKQLTLMFFALASAAEEMIQVLMGTTLVFIGFTYVCFLSFGRQLESYSTLRNSFVSTIMLTTGFFPLSQLFHADAIVAGAFIFPYLFFMGVICFSFFLCVLLRSLASRAAEIKAMERLGKVADRSVLESAQLFFAELFCRLGSKRARVQRQQQMQEQQRLKLQEDSNVHFGSATPTDKQENIAEVLKQEDAERRRREKPLKVVELPHDVVTSALSDEQYAALPEEVRLYAAQEAAFFIDRFRMMATQMSLGSGNIVSLLQQLESEAYAELSRLSRDVAQQEGHLRHELSVYASQVVSGQQRLTAYIKYIEKALKDREEELQLQQREVELLESRMAGDLE</sequence>
<organism evidence="9 10">
    <name type="scientific">Eimeria maxima</name>
    <name type="common">Coccidian parasite</name>
    <dbReference type="NCBI Taxonomy" id="5804"/>
    <lineage>
        <taxon>Eukaryota</taxon>
        <taxon>Sar</taxon>
        <taxon>Alveolata</taxon>
        <taxon>Apicomplexa</taxon>
        <taxon>Conoidasida</taxon>
        <taxon>Coccidia</taxon>
        <taxon>Eucoccidiorida</taxon>
        <taxon>Eimeriorina</taxon>
        <taxon>Eimeriidae</taxon>
        <taxon>Eimeria</taxon>
    </lineage>
</organism>
<feature type="transmembrane region" description="Helical" evidence="7">
    <location>
        <begin position="1197"/>
        <end position="1216"/>
    </location>
</feature>
<dbReference type="InterPro" id="IPR051223">
    <property type="entry name" value="Polycystin"/>
</dbReference>
<dbReference type="PANTHER" id="PTHR10877">
    <property type="entry name" value="POLYCYSTIN FAMILY MEMBER"/>
    <property type="match status" value="1"/>
</dbReference>
<feature type="transmembrane region" description="Helical" evidence="7">
    <location>
        <begin position="413"/>
        <end position="431"/>
    </location>
</feature>
<evidence type="ECO:0000256" key="5">
    <source>
        <dbReference type="SAM" id="Coils"/>
    </source>
</evidence>
<evidence type="ECO:0000256" key="4">
    <source>
        <dbReference type="ARBA" id="ARBA00023136"/>
    </source>
</evidence>
<keyword evidence="4 7" id="KW-0472">Membrane</keyword>
<dbReference type="Pfam" id="PF08016">
    <property type="entry name" value="PKD_channel"/>
    <property type="match status" value="1"/>
</dbReference>
<dbReference type="Proteomes" id="UP000030763">
    <property type="component" value="Unassembled WGS sequence"/>
</dbReference>
<feature type="transmembrane region" description="Helical" evidence="7">
    <location>
        <begin position="452"/>
        <end position="478"/>
    </location>
</feature>
<dbReference type="InterPro" id="IPR013122">
    <property type="entry name" value="PKD1_2_channel"/>
</dbReference>
<keyword evidence="3 7" id="KW-1133">Transmembrane helix</keyword>
<feature type="transmembrane region" description="Helical" evidence="7">
    <location>
        <begin position="564"/>
        <end position="590"/>
    </location>
</feature>
<feature type="region of interest" description="Disordered" evidence="6">
    <location>
        <begin position="663"/>
        <end position="684"/>
    </location>
</feature>
<comment type="subcellular location">
    <subcellularLocation>
        <location evidence="1">Membrane</location>
        <topology evidence="1">Multi-pass membrane protein</topology>
    </subcellularLocation>
</comment>
<evidence type="ECO:0000256" key="2">
    <source>
        <dbReference type="ARBA" id="ARBA00022692"/>
    </source>
</evidence>
<feature type="transmembrane region" description="Helical" evidence="7">
    <location>
        <begin position="1123"/>
        <end position="1143"/>
    </location>
</feature>
<keyword evidence="2 7" id="KW-0812">Transmembrane</keyword>
<feature type="transmembrane region" description="Helical" evidence="7">
    <location>
        <begin position="1222"/>
        <end position="1247"/>
    </location>
</feature>
<proteinExistence type="predicted"/>
<evidence type="ECO:0000313" key="9">
    <source>
        <dbReference type="EMBL" id="CDJ61811.1"/>
    </source>
</evidence>
<dbReference type="GeneID" id="25334165"/>
<dbReference type="EMBL" id="HG722238">
    <property type="protein sequence ID" value="CDJ61811.1"/>
    <property type="molecule type" value="Genomic_DNA"/>
</dbReference>
<evidence type="ECO:0000259" key="8">
    <source>
        <dbReference type="Pfam" id="PF08016"/>
    </source>
</evidence>
<reference evidence="9" key="1">
    <citation type="submission" date="2013-10" db="EMBL/GenBank/DDBJ databases">
        <title>Genomic analysis of the causative agents of coccidiosis in chickens.</title>
        <authorList>
            <person name="Reid A.J."/>
            <person name="Blake D."/>
            <person name="Billington K."/>
            <person name="Browne H."/>
            <person name="Dunn M."/>
            <person name="Hung S."/>
            <person name="Kawahara F."/>
            <person name="Miranda-Saavedra D."/>
            <person name="Mourier T."/>
            <person name="Nagra H."/>
            <person name="Otto T.D."/>
            <person name="Rawlings N."/>
            <person name="Sanchez A."/>
            <person name="Sanders M."/>
            <person name="Subramaniam C."/>
            <person name="Tay Y."/>
            <person name="Dear P."/>
            <person name="Doerig C."/>
            <person name="Gruber A."/>
            <person name="Parkinson J."/>
            <person name="Shirley M."/>
            <person name="Wan K.L."/>
            <person name="Berriman M."/>
            <person name="Tomley F."/>
            <person name="Pain A."/>
        </authorList>
    </citation>
    <scope>NUCLEOTIDE SEQUENCE [LARGE SCALE GENOMIC DNA]</scope>
    <source>
        <strain evidence="9">Weybridge</strain>
    </source>
</reference>
<feature type="transmembrane region" description="Helical" evidence="7">
    <location>
        <begin position="128"/>
        <end position="149"/>
    </location>
</feature>
<protein>
    <recommendedName>
        <fullName evidence="8">Polycystin cation channel PKD1/PKD2 domain-containing protein</fullName>
    </recommendedName>
</protein>
<evidence type="ECO:0000256" key="6">
    <source>
        <dbReference type="SAM" id="MobiDB-lite"/>
    </source>
</evidence>
<evidence type="ECO:0000256" key="7">
    <source>
        <dbReference type="SAM" id="Phobius"/>
    </source>
</evidence>
<feature type="coiled-coil region" evidence="5">
    <location>
        <begin position="1451"/>
        <end position="1478"/>
    </location>
</feature>
<dbReference type="GO" id="GO:0016020">
    <property type="term" value="C:membrane"/>
    <property type="evidence" value="ECO:0007669"/>
    <property type="project" value="UniProtKB-SubCell"/>
</dbReference>
<dbReference type="OrthoDB" id="330982at2759"/>
<feature type="domain" description="Polycystin cation channel PKD1/PKD2" evidence="8">
    <location>
        <begin position="1106"/>
        <end position="1249"/>
    </location>
</feature>
<dbReference type="OMA" id="EDHEDAW"/>
<feature type="transmembrane region" description="Helical" evidence="7">
    <location>
        <begin position="999"/>
        <end position="1021"/>
    </location>
</feature>
<dbReference type="PANTHER" id="PTHR10877:SF183">
    <property type="entry name" value="AT14535P-RELATED"/>
    <property type="match status" value="1"/>
</dbReference>
<evidence type="ECO:0000256" key="1">
    <source>
        <dbReference type="ARBA" id="ARBA00004141"/>
    </source>
</evidence>
<feature type="transmembrane region" description="Helical" evidence="7">
    <location>
        <begin position="1163"/>
        <end position="1185"/>
    </location>
</feature>
<name>U6MCR1_EIMMA</name>
<reference evidence="9" key="2">
    <citation type="submission" date="2013-10" db="EMBL/GenBank/DDBJ databases">
        <authorList>
            <person name="Aslett M."/>
        </authorList>
    </citation>
    <scope>NUCLEOTIDE SEQUENCE [LARGE SCALE GENOMIC DNA]</scope>
    <source>
        <strain evidence="9">Weybridge</strain>
    </source>
</reference>
<accession>U6MCR1</accession>
<dbReference type="RefSeq" id="XP_013338461.1">
    <property type="nucleotide sequence ID" value="XM_013483007.1"/>
</dbReference>
<feature type="transmembrane region" description="Helical" evidence="7">
    <location>
        <begin position="1055"/>
        <end position="1074"/>
    </location>
</feature>